<dbReference type="GO" id="GO:0004435">
    <property type="term" value="F:phosphatidylinositol-4,5-bisphosphate phospholipase C activity"/>
    <property type="evidence" value="ECO:0007669"/>
    <property type="project" value="TreeGrafter"/>
</dbReference>
<dbReference type="GO" id="GO:0005737">
    <property type="term" value="C:cytoplasm"/>
    <property type="evidence" value="ECO:0007669"/>
    <property type="project" value="TreeGrafter"/>
</dbReference>
<dbReference type="AlphaFoldDB" id="A0A7J7JC30"/>
<feature type="domain" description="Phosphoinositide phospholipase C beta 1-4-like EF-hand" evidence="2">
    <location>
        <begin position="191"/>
        <end position="263"/>
    </location>
</feature>
<dbReference type="Gene3D" id="1.10.238.10">
    <property type="entry name" value="EF-hand"/>
    <property type="match status" value="1"/>
</dbReference>
<dbReference type="PANTHER" id="PTHR10336">
    <property type="entry name" value="PHOSPHOINOSITIDE-SPECIFIC PHOSPHOLIPASE C FAMILY PROTEIN"/>
    <property type="match status" value="1"/>
</dbReference>
<reference evidence="3" key="1">
    <citation type="submission" date="2020-06" db="EMBL/GenBank/DDBJ databases">
        <title>Draft genome of Bugula neritina, a colonial animal packing powerful symbionts and potential medicines.</title>
        <authorList>
            <person name="Rayko M."/>
        </authorList>
    </citation>
    <scope>NUCLEOTIDE SEQUENCE [LARGE SCALE GENOMIC DNA]</scope>
    <source>
        <strain evidence="3">Kwan_BN1</strain>
    </source>
</reference>
<keyword evidence="4" id="KW-1185">Reference proteome</keyword>
<gene>
    <name evidence="3" type="ORF">EB796_018057</name>
</gene>
<organism evidence="3 4">
    <name type="scientific">Bugula neritina</name>
    <name type="common">Brown bryozoan</name>
    <name type="synonym">Sertularia neritina</name>
    <dbReference type="NCBI Taxonomy" id="10212"/>
    <lineage>
        <taxon>Eukaryota</taxon>
        <taxon>Metazoa</taxon>
        <taxon>Spiralia</taxon>
        <taxon>Lophotrochozoa</taxon>
        <taxon>Bryozoa</taxon>
        <taxon>Gymnolaemata</taxon>
        <taxon>Cheilostomatida</taxon>
        <taxon>Flustrina</taxon>
        <taxon>Buguloidea</taxon>
        <taxon>Bugulidae</taxon>
        <taxon>Bugula</taxon>
    </lineage>
</organism>
<dbReference type="SUPFAM" id="SSF50729">
    <property type="entry name" value="PH domain-like"/>
    <property type="match status" value="2"/>
</dbReference>
<evidence type="ECO:0000313" key="4">
    <source>
        <dbReference type="Proteomes" id="UP000593567"/>
    </source>
</evidence>
<feature type="domain" description="PLC-beta PH" evidence="1">
    <location>
        <begin position="17"/>
        <end position="88"/>
    </location>
</feature>
<dbReference type="PANTHER" id="PTHR10336:SF149">
    <property type="entry name" value="1-PHOSPHATIDYLINOSITOL 4,5-BISPHOSPHATE PHOSPHODIESTERASE CLASSES I AND II"/>
    <property type="match status" value="1"/>
</dbReference>
<dbReference type="CDD" id="cd13361">
    <property type="entry name" value="PH_PLC_beta"/>
    <property type="match status" value="1"/>
</dbReference>
<feature type="domain" description="PLC-beta PH" evidence="1">
    <location>
        <begin position="125"/>
        <end position="184"/>
    </location>
</feature>
<dbReference type="Gene3D" id="2.30.29.240">
    <property type="match status" value="2"/>
</dbReference>
<comment type="caution">
    <text evidence="3">The sequence shown here is derived from an EMBL/GenBank/DDBJ whole genome shotgun (WGS) entry which is preliminary data.</text>
</comment>
<dbReference type="InterPro" id="IPR037862">
    <property type="entry name" value="PLC-beta_PH"/>
</dbReference>
<protein>
    <submittedName>
        <fullName evidence="3">Plc21C</fullName>
    </submittedName>
</protein>
<dbReference type="GO" id="GO:0051209">
    <property type="term" value="P:release of sequestered calcium ion into cytosol"/>
    <property type="evidence" value="ECO:0007669"/>
    <property type="project" value="TreeGrafter"/>
</dbReference>
<name>A0A7J7JC30_BUGNE</name>
<dbReference type="InterPro" id="IPR011992">
    <property type="entry name" value="EF-hand-dom_pair"/>
</dbReference>
<proteinExistence type="predicted"/>
<dbReference type="GO" id="GO:0046488">
    <property type="term" value="P:phosphatidylinositol metabolic process"/>
    <property type="evidence" value="ECO:0007669"/>
    <property type="project" value="TreeGrafter"/>
</dbReference>
<dbReference type="InterPro" id="IPR053945">
    <property type="entry name" value="PLCB1-4-like_EFh"/>
</dbReference>
<accession>A0A7J7JC30</accession>
<dbReference type="Pfam" id="PF22631">
    <property type="entry name" value="PLCB1-4-like_EFh"/>
    <property type="match status" value="1"/>
</dbReference>
<dbReference type="GO" id="GO:0048015">
    <property type="term" value="P:phosphatidylinositol-mediated signaling"/>
    <property type="evidence" value="ECO:0007669"/>
    <property type="project" value="TreeGrafter"/>
</dbReference>
<dbReference type="OrthoDB" id="269822at2759"/>
<dbReference type="InterPro" id="IPR001192">
    <property type="entry name" value="PI-PLC_fam"/>
</dbReference>
<sequence length="339" mass="38472">MASAKPGVHVLKLESNTVPAALQNGEKVMRWDEELGTPMPCFLQVDEKAFYLSWTYTVPPSTTQYIDISQIRDTRTGKFAKSPKFQEVTPPSVPPCSAHVESQLTIASGLMNTAVAAIKPYKPESKMKDYGSAGDSLEDKTLTICTGTDFVNLTWTTFVFDSATKATLWTDELLKYSRNPVAANGSAMHYLEKIYARTKLAAMENNKQMTVKGITQLFATHKEDRKRVHLALKSVNLPCESKDNISSEDFTFQHFLTFYLNLCERTELNEIFNKLGCESTNSKGEKDKYLTKSQITEFINEYQRDPRLNEILYPFATTEDAESIIQRFEICEENRKKGW</sequence>
<dbReference type="Pfam" id="PF17787">
    <property type="entry name" value="PH_14"/>
    <property type="match status" value="2"/>
</dbReference>
<evidence type="ECO:0000259" key="1">
    <source>
        <dbReference type="Pfam" id="PF17787"/>
    </source>
</evidence>
<dbReference type="GO" id="GO:0007186">
    <property type="term" value="P:G protein-coupled receptor signaling pathway"/>
    <property type="evidence" value="ECO:0007669"/>
    <property type="project" value="TreeGrafter"/>
</dbReference>
<dbReference type="SUPFAM" id="SSF47473">
    <property type="entry name" value="EF-hand"/>
    <property type="match status" value="1"/>
</dbReference>
<dbReference type="Proteomes" id="UP000593567">
    <property type="component" value="Unassembled WGS sequence"/>
</dbReference>
<evidence type="ECO:0000313" key="3">
    <source>
        <dbReference type="EMBL" id="KAF6023635.1"/>
    </source>
</evidence>
<dbReference type="EMBL" id="VXIV02002683">
    <property type="protein sequence ID" value="KAF6023635.1"/>
    <property type="molecule type" value="Genomic_DNA"/>
</dbReference>
<evidence type="ECO:0000259" key="2">
    <source>
        <dbReference type="Pfam" id="PF22631"/>
    </source>
</evidence>